<evidence type="ECO:0000313" key="3">
    <source>
        <dbReference type="Proteomes" id="UP001183794"/>
    </source>
</evidence>
<reference evidence="2 3" key="1">
    <citation type="submission" date="2023-07" db="EMBL/GenBank/DDBJ databases">
        <title>Sequencing the genomes of 1000 actinobacteria strains.</title>
        <authorList>
            <person name="Klenk H.-P."/>
        </authorList>
    </citation>
    <scope>NUCLEOTIDE SEQUENCE [LARGE SCALE GENOMIC DNA]</scope>
    <source>
        <strain evidence="2 3">DSM 22966</strain>
    </source>
</reference>
<dbReference type="InterPro" id="IPR050765">
    <property type="entry name" value="Riboflavin_Biosynth_HTPR"/>
</dbReference>
<dbReference type="Gene3D" id="3.40.430.10">
    <property type="entry name" value="Dihydrofolate Reductase, subunit A"/>
    <property type="match status" value="1"/>
</dbReference>
<dbReference type="Pfam" id="PF01872">
    <property type="entry name" value="RibD_C"/>
    <property type="match status" value="1"/>
</dbReference>
<dbReference type="PANTHER" id="PTHR38011">
    <property type="entry name" value="DIHYDROFOLATE REDUCTASE FAMILY PROTEIN (AFU_ORTHOLOGUE AFUA_8G06820)"/>
    <property type="match status" value="1"/>
</dbReference>
<dbReference type="SUPFAM" id="SSF53597">
    <property type="entry name" value="Dihydrofolate reductase-like"/>
    <property type="match status" value="1"/>
</dbReference>
<comment type="caution">
    <text evidence="2">The sequence shown here is derived from an EMBL/GenBank/DDBJ whole genome shotgun (WGS) entry which is preliminary data.</text>
</comment>
<dbReference type="RefSeq" id="WP_310175713.1">
    <property type="nucleotide sequence ID" value="NZ_BAABHE010000002.1"/>
</dbReference>
<gene>
    <name evidence="2" type="ORF">J2S62_000882</name>
</gene>
<dbReference type="Proteomes" id="UP001183794">
    <property type="component" value="Unassembled WGS sequence"/>
</dbReference>
<keyword evidence="3" id="KW-1185">Reference proteome</keyword>
<accession>A0ABU2AZ56</accession>
<evidence type="ECO:0000259" key="1">
    <source>
        <dbReference type="Pfam" id="PF01872"/>
    </source>
</evidence>
<dbReference type="InterPro" id="IPR024072">
    <property type="entry name" value="DHFR-like_dom_sf"/>
</dbReference>
<proteinExistence type="predicted"/>
<dbReference type="InterPro" id="IPR002734">
    <property type="entry name" value="RibDG_C"/>
</dbReference>
<dbReference type="PANTHER" id="PTHR38011:SF11">
    <property type="entry name" value="2,5-DIAMINO-6-RIBOSYLAMINO-4(3H)-PYRIMIDINONE 5'-PHOSPHATE REDUCTASE"/>
    <property type="match status" value="1"/>
</dbReference>
<sequence>MGQLIYSMMVSLDGYVADQHGDFMWAVPDEEVLAMVNEQTATVGTYLYGRRMYELMQVWETDPDIAGDSLGSQEYAALWQQATKIVYSQRLNEVATQRTTLRRSFDPAEVRQLKETSSTNLTVDGPTLAAEAFRHDLVDQIHAIVCPVVVGAGLAFLPKVRLDLELLASRRFANGMVSLQYQVHHPS</sequence>
<protein>
    <submittedName>
        <fullName evidence="2">Dihydrofolate reductase</fullName>
    </submittedName>
</protein>
<name>A0ABU2AZ56_9MICC</name>
<dbReference type="EMBL" id="JAVDYJ010000001">
    <property type="protein sequence ID" value="MDR7346625.1"/>
    <property type="molecule type" value="Genomic_DNA"/>
</dbReference>
<feature type="domain" description="Bacterial bifunctional deaminase-reductase C-terminal" evidence="1">
    <location>
        <begin position="4"/>
        <end position="177"/>
    </location>
</feature>
<organism evidence="2 3">
    <name type="scientific">Enteractinococcus fodinae</name>
    <dbReference type="NCBI Taxonomy" id="684663"/>
    <lineage>
        <taxon>Bacteria</taxon>
        <taxon>Bacillati</taxon>
        <taxon>Actinomycetota</taxon>
        <taxon>Actinomycetes</taxon>
        <taxon>Micrococcales</taxon>
        <taxon>Micrococcaceae</taxon>
    </lineage>
</organism>
<evidence type="ECO:0000313" key="2">
    <source>
        <dbReference type="EMBL" id="MDR7346625.1"/>
    </source>
</evidence>